<keyword evidence="2" id="KW-1185">Reference proteome</keyword>
<dbReference type="AlphaFoldDB" id="A0A0D0AJ92"/>
<evidence type="ECO:0000313" key="1">
    <source>
        <dbReference type="EMBL" id="KIK50260.1"/>
    </source>
</evidence>
<gene>
    <name evidence="1" type="ORF">GYMLUDRAFT_470727</name>
</gene>
<accession>A0A0D0AJ92</accession>
<reference evidence="1 2" key="1">
    <citation type="submission" date="2014-04" db="EMBL/GenBank/DDBJ databases">
        <title>Evolutionary Origins and Diversification of the Mycorrhizal Mutualists.</title>
        <authorList>
            <consortium name="DOE Joint Genome Institute"/>
            <consortium name="Mycorrhizal Genomics Consortium"/>
            <person name="Kohler A."/>
            <person name="Kuo A."/>
            <person name="Nagy L.G."/>
            <person name="Floudas D."/>
            <person name="Copeland A."/>
            <person name="Barry K.W."/>
            <person name="Cichocki N."/>
            <person name="Veneault-Fourrey C."/>
            <person name="LaButti K."/>
            <person name="Lindquist E.A."/>
            <person name="Lipzen A."/>
            <person name="Lundell T."/>
            <person name="Morin E."/>
            <person name="Murat C."/>
            <person name="Riley R."/>
            <person name="Ohm R."/>
            <person name="Sun H."/>
            <person name="Tunlid A."/>
            <person name="Henrissat B."/>
            <person name="Grigoriev I.V."/>
            <person name="Hibbett D.S."/>
            <person name="Martin F."/>
        </authorList>
    </citation>
    <scope>NUCLEOTIDE SEQUENCE [LARGE SCALE GENOMIC DNA]</scope>
    <source>
        <strain evidence="1 2">FD-317 M1</strain>
    </source>
</reference>
<organism evidence="1 2">
    <name type="scientific">Collybiopsis luxurians FD-317 M1</name>
    <dbReference type="NCBI Taxonomy" id="944289"/>
    <lineage>
        <taxon>Eukaryota</taxon>
        <taxon>Fungi</taxon>
        <taxon>Dikarya</taxon>
        <taxon>Basidiomycota</taxon>
        <taxon>Agaricomycotina</taxon>
        <taxon>Agaricomycetes</taxon>
        <taxon>Agaricomycetidae</taxon>
        <taxon>Agaricales</taxon>
        <taxon>Marasmiineae</taxon>
        <taxon>Omphalotaceae</taxon>
        <taxon>Collybiopsis</taxon>
        <taxon>Collybiopsis luxurians</taxon>
    </lineage>
</organism>
<dbReference type="HOGENOM" id="CLU_1896455_0_0_1"/>
<dbReference type="EMBL" id="KN834915">
    <property type="protein sequence ID" value="KIK50260.1"/>
    <property type="molecule type" value="Genomic_DNA"/>
</dbReference>
<dbReference type="Proteomes" id="UP000053593">
    <property type="component" value="Unassembled WGS sequence"/>
</dbReference>
<protein>
    <submittedName>
        <fullName evidence="1">Unplaced genomic scaffold GYMLUscaffold_167, whole genome shotgun sequence</fullName>
    </submittedName>
</protein>
<evidence type="ECO:0000313" key="2">
    <source>
        <dbReference type="Proteomes" id="UP000053593"/>
    </source>
</evidence>
<name>A0A0D0AJ92_9AGAR</name>
<proteinExistence type="predicted"/>
<sequence length="134" mass="15358">MFLLGKTYSVKPNQSPLISLTLYLKSSKVQDVYSTAFTHYPKWRWKTKRSEHFPLPSMEWYWHPEPPTLATVFSAPDSGHSTYRKIGILMLSQRTHDNVLRSHSTFQSSVKLIVQIQGMPIYGQGSKNDSAKLA</sequence>